<accession>F9D6Y7</accession>
<dbReference type="AlphaFoldDB" id="F9D6Y7"/>
<evidence type="ECO:0000313" key="1">
    <source>
        <dbReference type="EMBL" id="EGQ11856.1"/>
    </source>
</evidence>
<protein>
    <submittedName>
        <fullName evidence="1">Uncharacterized protein</fullName>
    </submittedName>
</protein>
<gene>
    <name evidence="1" type="ORF">HMPREF9136_2615</name>
</gene>
<name>F9D6Y7_PREDD</name>
<reference evidence="1 2" key="1">
    <citation type="submission" date="2011-04" db="EMBL/GenBank/DDBJ databases">
        <authorList>
            <person name="Muzny D."/>
            <person name="Qin X."/>
            <person name="Deng J."/>
            <person name="Jiang H."/>
            <person name="Liu Y."/>
            <person name="Qu J."/>
            <person name="Song X.-Z."/>
            <person name="Zhang L."/>
            <person name="Thornton R."/>
            <person name="Coyle M."/>
            <person name="Francisco L."/>
            <person name="Jackson L."/>
            <person name="Javaid M."/>
            <person name="Korchina V."/>
            <person name="Kovar C."/>
            <person name="Mata R."/>
            <person name="Mathew T."/>
            <person name="Ngo R."/>
            <person name="Nguyen L."/>
            <person name="Nguyen N."/>
            <person name="Okwuonu G."/>
            <person name="Ongeri F."/>
            <person name="Pham C."/>
            <person name="Simmons D."/>
            <person name="Wilczek-Boney K."/>
            <person name="Hale W."/>
            <person name="Jakkamsetti A."/>
            <person name="Pham P."/>
            <person name="Ruth R."/>
            <person name="San Lucas F."/>
            <person name="Warren J."/>
            <person name="Zhang J."/>
            <person name="Zhao Z."/>
            <person name="Zhou C."/>
            <person name="Zhu D."/>
            <person name="Lee S."/>
            <person name="Bess C."/>
            <person name="Blankenburg K."/>
            <person name="Forbes L."/>
            <person name="Fu Q."/>
            <person name="Gubbala S."/>
            <person name="Hirani K."/>
            <person name="Jayaseelan J.C."/>
            <person name="Lara F."/>
            <person name="Munidasa M."/>
            <person name="Palculict T."/>
            <person name="Patil S."/>
            <person name="Pu L.-L."/>
            <person name="Saada N."/>
            <person name="Tang L."/>
            <person name="Weissenberger G."/>
            <person name="Zhu Y."/>
            <person name="Hemphill L."/>
            <person name="Shang Y."/>
            <person name="Youmans B."/>
            <person name="Ayvaz T."/>
            <person name="Ross M."/>
            <person name="Santibanez J."/>
            <person name="Aqrawi P."/>
            <person name="Gross S."/>
            <person name="Joshi V."/>
            <person name="Fowler G."/>
            <person name="Nazareth L."/>
            <person name="Reid J."/>
            <person name="Worley K."/>
            <person name="Petrosino J."/>
            <person name="Highlander S."/>
            <person name="Gibbs R."/>
        </authorList>
    </citation>
    <scope>NUCLEOTIDE SEQUENCE [LARGE SCALE GENOMIC DNA]</scope>
    <source>
        <strain evidence="1 2">DSM 3688</strain>
    </source>
</reference>
<dbReference type="EMBL" id="AFPW01000048">
    <property type="protein sequence ID" value="EGQ11856.1"/>
    <property type="molecule type" value="Genomic_DNA"/>
</dbReference>
<evidence type="ECO:0000313" key="2">
    <source>
        <dbReference type="Proteomes" id="UP000007820"/>
    </source>
</evidence>
<comment type="caution">
    <text evidence="1">The sequence shown here is derived from an EMBL/GenBank/DDBJ whole genome shotgun (WGS) entry which is preliminary data.</text>
</comment>
<proteinExistence type="predicted"/>
<organism evidence="1 2">
    <name type="scientific">Prevotella dentalis (strain ATCC 49559 / DSM 3688 / JCM 13448 / NCTC 12043 / ES 2772)</name>
    <name type="common">Mitsuokella dentalis</name>
    <dbReference type="NCBI Taxonomy" id="908937"/>
    <lineage>
        <taxon>Bacteria</taxon>
        <taxon>Pseudomonadati</taxon>
        <taxon>Bacteroidota</taxon>
        <taxon>Bacteroidia</taxon>
        <taxon>Bacteroidales</taxon>
        <taxon>Prevotellaceae</taxon>
        <taxon>Prevotella</taxon>
    </lineage>
</organism>
<sequence length="42" mass="4802">MENESWWNTQKSIFCGRLPTSFILHSEVVLAILPGAVTLQRK</sequence>
<dbReference type="Proteomes" id="UP000007820">
    <property type="component" value="Unassembled WGS sequence"/>
</dbReference>